<protein>
    <submittedName>
        <fullName evidence="4">AAA family ATPase</fullName>
    </submittedName>
</protein>
<dbReference type="SUPFAM" id="SSF46894">
    <property type="entry name" value="C-terminal effector domain of the bipartite response regulators"/>
    <property type="match status" value="1"/>
</dbReference>
<dbReference type="Gene3D" id="3.40.50.300">
    <property type="entry name" value="P-loop containing nucleotide triphosphate hydrolases"/>
    <property type="match status" value="1"/>
</dbReference>
<gene>
    <name evidence="4" type="ORF">ACFFTO_06820</name>
</gene>
<evidence type="ECO:0000259" key="3">
    <source>
        <dbReference type="PROSITE" id="PS50043"/>
    </source>
</evidence>
<dbReference type="Proteomes" id="UP001589535">
    <property type="component" value="Unassembled WGS sequence"/>
</dbReference>
<dbReference type="InterPro" id="IPR000792">
    <property type="entry name" value="Tscrpt_reg_LuxR_C"/>
</dbReference>
<dbReference type="PANTHER" id="PTHR16305:SF35">
    <property type="entry name" value="TRANSCRIPTIONAL ACTIVATOR DOMAIN"/>
    <property type="match status" value="1"/>
</dbReference>
<dbReference type="Pfam" id="PF13191">
    <property type="entry name" value="AAA_16"/>
    <property type="match status" value="1"/>
</dbReference>
<dbReference type="InterPro" id="IPR041664">
    <property type="entry name" value="AAA_16"/>
</dbReference>
<keyword evidence="2" id="KW-0067">ATP-binding</keyword>
<keyword evidence="5" id="KW-1185">Reference proteome</keyword>
<organism evidence="4 5">
    <name type="scientific">Amycolatopsis plumensis</name>
    <dbReference type="NCBI Taxonomy" id="236508"/>
    <lineage>
        <taxon>Bacteria</taxon>
        <taxon>Bacillati</taxon>
        <taxon>Actinomycetota</taxon>
        <taxon>Actinomycetes</taxon>
        <taxon>Pseudonocardiales</taxon>
        <taxon>Pseudonocardiaceae</taxon>
        <taxon>Amycolatopsis</taxon>
    </lineage>
</organism>
<dbReference type="InterPro" id="IPR027417">
    <property type="entry name" value="P-loop_NTPase"/>
</dbReference>
<evidence type="ECO:0000256" key="2">
    <source>
        <dbReference type="ARBA" id="ARBA00022840"/>
    </source>
</evidence>
<keyword evidence="1" id="KW-0547">Nucleotide-binding</keyword>
<dbReference type="InterPro" id="IPR036388">
    <property type="entry name" value="WH-like_DNA-bd_sf"/>
</dbReference>
<evidence type="ECO:0000256" key="1">
    <source>
        <dbReference type="ARBA" id="ARBA00022741"/>
    </source>
</evidence>
<reference evidence="4 5" key="1">
    <citation type="submission" date="2024-09" db="EMBL/GenBank/DDBJ databases">
        <authorList>
            <person name="Sun Q."/>
            <person name="Mori K."/>
        </authorList>
    </citation>
    <scope>NUCLEOTIDE SEQUENCE [LARGE SCALE GENOMIC DNA]</scope>
    <source>
        <strain evidence="4 5">JCM 13852</strain>
    </source>
</reference>
<dbReference type="SUPFAM" id="SSF52540">
    <property type="entry name" value="P-loop containing nucleoside triphosphate hydrolases"/>
    <property type="match status" value="1"/>
</dbReference>
<accession>A0ABV5TZR5</accession>
<dbReference type="InterPro" id="IPR016032">
    <property type="entry name" value="Sig_transdc_resp-reg_C-effctor"/>
</dbReference>
<feature type="domain" description="HTH luxR-type" evidence="3">
    <location>
        <begin position="843"/>
        <end position="908"/>
    </location>
</feature>
<dbReference type="EMBL" id="JBHMBK010000003">
    <property type="protein sequence ID" value="MFB9683895.1"/>
    <property type="molecule type" value="Genomic_DNA"/>
</dbReference>
<dbReference type="Gene3D" id="1.10.10.10">
    <property type="entry name" value="Winged helix-like DNA-binding domain superfamily/Winged helix DNA-binding domain"/>
    <property type="match status" value="1"/>
</dbReference>
<proteinExistence type="predicted"/>
<sequence length="911" mass="96238">MSRELELIGRGDELAALDGVLAAARTGQSRVLVLRGEAGSGKTALLEHVAARATGCRIARTAGVEAERELPYAGLQQLCAPFLDRLEHLPAPQRAALGTAFGVAAGEPPDRFLVGLAVLTLLAGVAEDRPLVCLVDDAQWLDRVSAQTLAFVARRLLAEPIALVVAVREPAAEPDLAGLPELAVRGLGAAAAVALLDSVLKGPLDVRVRDRIVAETHGNPLALVELPRFWTAAEQADGFRRPDGDALAGRLERCFLQQLAPLPADTRKLLLVAAAEPLGDATLLWRAAGELGLGADPAAAAEATGLIEFGPRIRFRHPLVRSAVYRSADARERREAHRALAEVTDAAVDPDRRAWHRAQATLAPDEDVAAELERSAGRAQARGGLVAAAALLRQAAMLTPDPAVRARRELAAARAERGAGALEVALSLLGAAEAGPPDPARDAEAERLRGQIAFDQRRGGDAAELLLRAAGRLDGDRARETYLEALGAAVWAGSGVVEAATRALAAPAAQGPPTAVDLVLDALATRLTDGYAAAAPLMTKAVDAVRALGTGGENVGRVLWLLGNRAGGTLATEVLDYAAGRALAERQAGLARETGALVQLQFALNFLANQELVAGDLTAAQALVDEDRLLAEITGGRPVGYSAILLAALRGRDAAAAEITAAAAEAAERGQGRVVRFADYATAVLANGLGRHDLAREAARRVFEHDTIGHQALATAELAEAASRTGDGDLVTAALDRMSERARATPTAWTRALEARLRALAGETPDECYAASIALLTGTPLRVELARSHLLFGEWLRREGRRADAREHLRTAHTMTSAMGLEAFADRARRELLATGETARKRTAGTTEELTAQEFQIARLVREGLSNPEIGTRLFLSPRTVEWHLRKVFGKLGISSRRQLRDTAFDAVGTR</sequence>
<dbReference type="SMART" id="SM00421">
    <property type="entry name" value="HTH_LUXR"/>
    <property type="match status" value="1"/>
</dbReference>
<dbReference type="RefSeq" id="WP_378190265.1">
    <property type="nucleotide sequence ID" value="NZ_JBHMBK010000003.1"/>
</dbReference>
<dbReference type="PRINTS" id="PR00038">
    <property type="entry name" value="HTHLUXR"/>
</dbReference>
<dbReference type="PANTHER" id="PTHR16305">
    <property type="entry name" value="TESTICULAR SOLUBLE ADENYLYL CYCLASE"/>
    <property type="match status" value="1"/>
</dbReference>
<evidence type="ECO:0000313" key="5">
    <source>
        <dbReference type="Proteomes" id="UP001589535"/>
    </source>
</evidence>
<dbReference type="Pfam" id="PF00196">
    <property type="entry name" value="GerE"/>
    <property type="match status" value="1"/>
</dbReference>
<dbReference type="PROSITE" id="PS50043">
    <property type="entry name" value="HTH_LUXR_2"/>
    <property type="match status" value="1"/>
</dbReference>
<comment type="caution">
    <text evidence="4">The sequence shown here is derived from an EMBL/GenBank/DDBJ whole genome shotgun (WGS) entry which is preliminary data.</text>
</comment>
<dbReference type="CDD" id="cd06170">
    <property type="entry name" value="LuxR_C_like"/>
    <property type="match status" value="1"/>
</dbReference>
<name>A0ABV5TZR5_9PSEU</name>
<evidence type="ECO:0000313" key="4">
    <source>
        <dbReference type="EMBL" id="MFB9683895.1"/>
    </source>
</evidence>